<accession>A0A964FH90</accession>
<feature type="transmembrane region" description="Helical" evidence="1">
    <location>
        <begin position="150"/>
        <end position="170"/>
    </location>
</feature>
<dbReference type="InterPro" id="IPR000326">
    <property type="entry name" value="PAP2/HPO"/>
</dbReference>
<keyword evidence="1" id="KW-0812">Transmembrane</keyword>
<dbReference type="PANTHER" id="PTHR14969:SF13">
    <property type="entry name" value="AT30094P"/>
    <property type="match status" value="1"/>
</dbReference>
<evidence type="ECO:0000256" key="1">
    <source>
        <dbReference type="SAM" id="Phobius"/>
    </source>
</evidence>
<dbReference type="Proteomes" id="UP000729733">
    <property type="component" value="Unassembled WGS sequence"/>
</dbReference>
<sequence length="228" mass="25991">MQKWLYRLTKFWRRKVHPQLSTLIATVGVTGLLSCLLIIYVLGKLSNEVLEKEAFAFDQTILLWIHSFANPTLDRIMLWVTNLGNPSTVVVIVTISLALLLWRKYYQEAKIFLVDCLGGVILSYGLKLVFSKTRPDLWQSPITETSYSYPSGHALGSTILYGFLAYLLATRYPKFSWLIYAVAGLLIFAIGLSRLYLGVHWPTDIIGGYCIGFLWVVLCITMLRLHKH</sequence>
<evidence type="ECO:0000313" key="4">
    <source>
        <dbReference type="Proteomes" id="UP000729733"/>
    </source>
</evidence>
<evidence type="ECO:0000313" key="3">
    <source>
        <dbReference type="EMBL" id="MCC0178842.1"/>
    </source>
</evidence>
<dbReference type="Pfam" id="PF01569">
    <property type="entry name" value="PAP2"/>
    <property type="match status" value="1"/>
</dbReference>
<gene>
    <name evidence="3" type="ORF">I4641_17885</name>
</gene>
<feature type="transmembrane region" description="Helical" evidence="1">
    <location>
        <begin position="76"/>
        <end position="100"/>
    </location>
</feature>
<feature type="transmembrane region" description="Helical" evidence="1">
    <location>
        <begin position="112"/>
        <end position="130"/>
    </location>
</feature>
<comment type="caution">
    <text evidence="3">The sequence shown here is derived from an EMBL/GenBank/DDBJ whole genome shotgun (WGS) entry which is preliminary data.</text>
</comment>
<keyword evidence="4" id="KW-1185">Reference proteome</keyword>
<dbReference type="PANTHER" id="PTHR14969">
    <property type="entry name" value="SPHINGOSINE-1-PHOSPHATE PHOSPHOHYDROLASE"/>
    <property type="match status" value="1"/>
</dbReference>
<organism evidence="3 4">
    <name type="scientific">Waterburya agarophytonicola KI4</name>
    <dbReference type="NCBI Taxonomy" id="2874699"/>
    <lineage>
        <taxon>Bacteria</taxon>
        <taxon>Bacillati</taxon>
        <taxon>Cyanobacteriota</taxon>
        <taxon>Cyanophyceae</taxon>
        <taxon>Pleurocapsales</taxon>
        <taxon>Hyellaceae</taxon>
        <taxon>Waterburya</taxon>
        <taxon>Waterburya agarophytonicola</taxon>
    </lineage>
</organism>
<dbReference type="SMART" id="SM00014">
    <property type="entry name" value="acidPPc"/>
    <property type="match status" value="1"/>
</dbReference>
<feature type="transmembrane region" description="Helical" evidence="1">
    <location>
        <begin position="177"/>
        <end position="199"/>
    </location>
</feature>
<protein>
    <submittedName>
        <fullName evidence="3">Phosphatase PAP2 family protein</fullName>
    </submittedName>
</protein>
<feature type="domain" description="Phosphatidic acid phosphatase type 2/haloperoxidase" evidence="2">
    <location>
        <begin position="109"/>
        <end position="220"/>
    </location>
</feature>
<keyword evidence="1" id="KW-1133">Transmembrane helix</keyword>
<dbReference type="PROSITE" id="PS51257">
    <property type="entry name" value="PROKAR_LIPOPROTEIN"/>
    <property type="match status" value="1"/>
</dbReference>
<dbReference type="EMBL" id="JADWDC010000056">
    <property type="protein sequence ID" value="MCC0178842.1"/>
    <property type="molecule type" value="Genomic_DNA"/>
</dbReference>
<proteinExistence type="predicted"/>
<keyword evidence="1" id="KW-0472">Membrane</keyword>
<evidence type="ECO:0000259" key="2">
    <source>
        <dbReference type="SMART" id="SM00014"/>
    </source>
</evidence>
<reference evidence="3" key="1">
    <citation type="journal article" date="2021" name="Antonie Van Leeuwenhoek">
        <title>Draft genome and description of Waterburya agarophytonicola gen. nov. sp. nov. (Pleurocapsales, Cyanobacteria): a seaweed symbiont.</title>
        <authorList>
            <person name="Bonthond G."/>
            <person name="Shalygin S."/>
            <person name="Bayer T."/>
            <person name="Weinberger F."/>
        </authorList>
    </citation>
    <scope>NUCLEOTIDE SEQUENCE</scope>
    <source>
        <strain evidence="3">KI4</strain>
    </source>
</reference>
<name>A0A964FH90_9CYAN</name>
<dbReference type="CDD" id="cd03392">
    <property type="entry name" value="PAP2_like_2"/>
    <property type="match status" value="1"/>
</dbReference>
<dbReference type="Gene3D" id="1.20.144.10">
    <property type="entry name" value="Phosphatidic acid phosphatase type 2/haloperoxidase"/>
    <property type="match status" value="2"/>
</dbReference>
<feature type="transmembrane region" description="Helical" evidence="1">
    <location>
        <begin position="20"/>
        <end position="42"/>
    </location>
</feature>
<dbReference type="InterPro" id="IPR036938">
    <property type="entry name" value="PAP2/HPO_sf"/>
</dbReference>
<dbReference type="RefSeq" id="WP_229641948.1">
    <property type="nucleotide sequence ID" value="NZ_JADWDC010000056.1"/>
</dbReference>
<dbReference type="AlphaFoldDB" id="A0A964FH90"/>
<feature type="transmembrane region" description="Helical" evidence="1">
    <location>
        <begin position="205"/>
        <end position="225"/>
    </location>
</feature>
<dbReference type="SUPFAM" id="SSF48317">
    <property type="entry name" value="Acid phosphatase/Vanadium-dependent haloperoxidase"/>
    <property type="match status" value="1"/>
</dbReference>